<protein>
    <recommendedName>
        <fullName evidence="9">DNA 3'-5' helicase</fullName>
        <ecNumber evidence="9">5.6.2.4</ecNumber>
    </recommendedName>
</protein>
<dbReference type="EC" id="5.6.2.4" evidence="9"/>
<sequence>MLDRAREILKQYYGYSSFRSGQEKIISSVLQGSDTLGIMPTGGGKSLCYQIPALMFSGITIIISPLISLMKDQVDALNSLGIEATYINSSLDQEEFEERIRRACQGKYKLIYVAPERLESPRFRAKLKSLEVSMLAVDEAHCISQWGHDFRTSYLAIAPFIQELPRRPVVTAFTATATPEVIQDIVRLLSLKNPLVYSTGFNRENLFFSVLRGENKRDFLVNYLACRRGQAGIVYAATRKEVDALHEYLRKKGFAVGKYHED</sequence>
<dbReference type="STRING" id="1121429.SAMN02745133_01579"/>
<dbReference type="PROSITE" id="PS51192">
    <property type="entry name" value="HELICASE_ATP_BIND_1"/>
    <property type="match status" value="1"/>
</dbReference>
<dbReference type="FunFam" id="3.40.50.300:FF:000296">
    <property type="entry name" value="ATP-dependent DNA helicase RecQ"/>
    <property type="match status" value="1"/>
</dbReference>
<accession>A0A1M4XYY9</accession>
<dbReference type="GO" id="GO:0043138">
    <property type="term" value="F:3'-5' DNA helicase activity"/>
    <property type="evidence" value="ECO:0007669"/>
    <property type="project" value="UniProtKB-EC"/>
</dbReference>
<dbReference type="AlphaFoldDB" id="A0A1M4XYY9"/>
<evidence type="ECO:0000256" key="1">
    <source>
        <dbReference type="ARBA" id="ARBA00005446"/>
    </source>
</evidence>
<evidence type="ECO:0000313" key="11">
    <source>
        <dbReference type="EMBL" id="SHE98649.1"/>
    </source>
</evidence>
<dbReference type="InterPro" id="IPR004589">
    <property type="entry name" value="DNA_helicase_ATP-dep_RecQ"/>
</dbReference>
<keyword evidence="6" id="KW-0238">DNA-binding</keyword>
<name>A0A1M4XYY9_9FIRM</name>
<evidence type="ECO:0000256" key="4">
    <source>
        <dbReference type="ARBA" id="ARBA00022806"/>
    </source>
</evidence>
<dbReference type="GO" id="GO:0006310">
    <property type="term" value="P:DNA recombination"/>
    <property type="evidence" value="ECO:0007669"/>
    <property type="project" value="InterPro"/>
</dbReference>
<comment type="catalytic activity">
    <reaction evidence="8">
        <text>Couples ATP hydrolysis with the unwinding of duplex DNA by translocating in the 3'-5' direction.</text>
        <dbReference type="EC" id="5.6.2.4"/>
    </reaction>
</comment>
<dbReference type="CDD" id="cd17920">
    <property type="entry name" value="DEXHc_RecQ"/>
    <property type="match status" value="1"/>
</dbReference>
<dbReference type="InterPro" id="IPR011545">
    <property type="entry name" value="DEAD/DEAH_box_helicase_dom"/>
</dbReference>
<reference evidence="12" key="1">
    <citation type="submission" date="2016-11" db="EMBL/GenBank/DDBJ databases">
        <authorList>
            <person name="Varghese N."/>
            <person name="Submissions S."/>
        </authorList>
    </citation>
    <scope>NUCLEOTIDE SEQUENCE [LARGE SCALE GENOMIC DNA]</scope>
    <source>
        <strain evidence="12">DSM 12395</strain>
    </source>
</reference>
<feature type="domain" description="Helicase ATP-binding" evidence="10">
    <location>
        <begin position="26"/>
        <end position="195"/>
    </location>
</feature>
<keyword evidence="7" id="KW-0413">Isomerase</keyword>
<dbReference type="Pfam" id="PF00270">
    <property type="entry name" value="DEAD"/>
    <property type="match status" value="1"/>
</dbReference>
<evidence type="ECO:0000256" key="5">
    <source>
        <dbReference type="ARBA" id="ARBA00022840"/>
    </source>
</evidence>
<dbReference type="PANTHER" id="PTHR13710">
    <property type="entry name" value="DNA HELICASE RECQ FAMILY MEMBER"/>
    <property type="match status" value="1"/>
</dbReference>
<evidence type="ECO:0000256" key="3">
    <source>
        <dbReference type="ARBA" id="ARBA00022801"/>
    </source>
</evidence>
<keyword evidence="3" id="KW-0378">Hydrolase</keyword>
<evidence type="ECO:0000256" key="6">
    <source>
        <dbReference type="ARBA" id="ARBA00023125"/>
    </source>
</evidence>
<gene>
    <name evidence="11" type="ORF">SAMN02745133_01579</name>
</gene>
<dbReference type="GO" id="GO:0016787">
    <property type="term" value="F:hydrolase activity"/>
    <property type="evidence" value="ECO:0007669"/>
    <property type="project" value="UniProtKB-KW"/>
</dbReference>
<evidence type="ECO:0000256" key="2">
    <source>
        <dbReference type="ARBA" id="ARBA00022741"/>
    </source>
</evidence>
<evidence type="ECO:0000313" key="12">
    <source>
        <dbReference type="Proteomes" id="UP000184148"/>
    </source>
</evidence>
<evidence type="ECO:0000256" key="9">
    <source>
        <dbReference type="ARBA" id="ARBA00034808"/>
    </source>
</evidence>
<dbReference type="NCBIfam" id="TIGR00614">
    <property type="entry name" value="recQ_fam"/>
    <property type="match status" value="1"/>
</dbReference>
<dbReference type="GO" id="GO:0043590">
    <property type="term" value="C:bacterial nucleoid"/>
    <property type="evidence" value="ECO:0007669"/>
    <property type="project" value="TreeGrafter"/>
</dbReference>
<evidence type="ECO:0000259" key="10">
    <source>
        <dbReference type="PROSITE" id="PS51192"/>
    </source>
</evidence>
<dbReference type="GO" id="GO:0005737">
    <property type="term" value="C:cytoplasm"/>
    <property type="evidence" value="ECO:0007669"/>
    <property type="project" value="TreeGrafter"/>
</dbReference>
<evidence type="ECO:0000256" key="7">
    <source>
        <dbReference type="ARBA" id="ARBA00023235"/>
    </source>
</evidence>
<dbReference type="PANTHER" id="PTHR13710:SF105">
    <property type="entry name" value="ATP-DEPENDENT DNA HELICASE Q1"/>
    <property type="match status" value="1"/>
</dbReference>
<dbReference type="InterPro" id="IPR014001">
    <property type="entry name" value="Helicase_ATP-bd"/>
</dbReference>
<dbReference type="SMART" id="SM00487">
    <property type="entry name" value="DEXDc"/>
    <property type="match status" value="1"/>
</dbReference>
<comment type="similarity">
    <text evidence="1">Belongs to the helicase family. RecQ subfamily.</text>
</comment>
<dbReference type="GO" id="GO:0009378">
    <property type="term" value="F:four-way junction helicase activity"/>
    <property type="evidence" value="ECO:0007669"/>
    <property type="project" value="TreeGrafter"/>
</dbReference>
<keyword evidence="5" id="KW-0067">ATP-binding</keyword>
<dbReference type="InterPro" id="IPR027417">
    <property type="entry name" value="P-loop_NTPase"/>
</dbReference>
<evidence type="ECO:0000256" key="8">
    <source>
        <dbReference type="ARBA" id="ARBA00034617"/>
    </source>
</evidence>
<organism evidence="11 12">
    <name type="scientific">Desulforamulus putei DSM 12395</name>
    <dbReference type="NCBI Taxonomy" id="1121429"/>
    <lineage>
        <taxon>Bacteria</taxon>
        <taxon>Bacillati</taxon>
        <taxon>Bacillota</taxon>
        <taxon>Clostridia</taxon>
        <taxon>Eubacteriales</taxon>
        <taxon>Peptococcaceae</taxon>
        <taxon>Desulforamulus</taxon>
    </lineage>
</organism>
<keyword evidence="4 11" id="KW-0347">Helicase</keyword>
<dbReference type="Proteomes" id="UP000184148">
    <property type="component" value="Unassembled WGS sequence"/>
</dbReference>
<dbReference type="GO" id="GO:0003677">
    <property type="term" value="F:DNA binding"/>
    <property type="evidence" value="ECO:0007669"/>
    <property type="project" value="UniProtKB-KW"/>
</dbReference>
<dbReference type="SUPFAM" id="SSF52540">
    <property type="entry name" value="P-loop containing nucleoside triphosphate hydrolases"/>
    <property type="match status" value="2"/>
</dbReference>
<dbReference type="GO" id="GO:0030894">
    <property type="term" value="C:replisome"/>
    <property type="evidence" value="ECO:0007669"/>
    <property type="project" value="TreeGrafter"/>
</dbReference>
<dbReference type="EMBL" id="FQUY01000009">
    <property type="protein sequence ID" value="SHE98649.1"/>
    <property type="molecule type" value="Genomic_DNA"/>
</dbReference>
<dbReference type="GO" id="GO:0005524">
    <property type="term" value="F:ATP binding"/>
    <property type="evidence" value="ECO:0007669"/>
    <property type="project" value="UniProtKB-KW"/>
</dbReference>
<proteinExistence type="inferred from homology"/>
<keyword evidence="12" id="KW-1185">Reference proteome</keyword>
<keyword evidence="2" id="KW-0547">Nucleotide-binding</keyword>
<dbReference type="Gene3D" id="3.40.50.300">
    <property type="entry name" value="P-loop containing nucleotide triphosphate hydrolases"/>
    <property type="match status" value="2"/>
</dbReference>
<dbReference type="GO" id="GO:0006281">
    <property type="term" value="P:DNA repair"/>
    <property type="evidence" value="ECO:0007669"/>
    <property type="project" value="TreeGrafter"/>
</dbReference>